<gene>
    <name evidence="1" type="ORF">ORI27_32165</name>
</gene>
<evidence type="ECO:0000313" key="1">
    <source>
        <dbReference type="EMBL" id="MCX2941346.1"/>
    </source>
</evidence>
<dbReference type="EMBL" id="JAPJDO010000071">
    <property type="protein sequence ID" value="MCX2941346.1"/>
    <property type="molecule type" value="Genomic_DNA"/>
</dbReference>
<sequence>MLGEPSGNPHGMLARAYLEELYSRETAKQAAGRMHSKDSEVHRRARQEWTQFRDHVIAVFPETSRPDLGGNSTSWTIGDQVFLGREAKVSDLFELLHRGAGSSLTARQGLGIYGFLSGGTHPSLYQARQLRSNVDNDGNIGTFLKADVAHLERLLVVPVLAYYNALSYVIDFYGLDRAAHDELTTAIDQVLPGALM</sequence>
<protein>
    <submittedName>
        <fullName evidence="1">Uncharacterized protein</fullName>
    </submittedName>
</protein>
<organism evidence="1 2">
    <name type="scientific">Mycobacterium pinniadriaticum</name>
    <dbReference type="NCBI Taxonomy" id="2994102"/>
    <lineage>
        <taxon>Bacteria</taxon>
        <taxon>Bacillati</taxon>
        <taxon>Actinomycetota</taxon>
        <taxon>Actinomycetes</taxon>
        <taxon>Mycobacteriales</taxon>
        <taxon>Mycobacteriaceae</taxon>
        <taxon>Mycobacterium</taxon>
    </lineage>
</organism>
<proteinExistence type="predicted"/>
<evidence type="ECO:0000313" key="2">
    <source>
        <dbReference type="Proteomes" id="UP001300745"/>
    </source>
</evidence>
<reference evidence="1 2" key="1">
    <citation type="submission" date="2022-11" db="EMBL/GenBank/DDBJ databases">
        <title>Mycobacterium sp. nov.</title>
        <authorList>
            <person name="Papic B."/>
            <person name="Spicic S."/>
            <person name="Duvnjak S."/>
        </authorList>
    </citation>
    <scope>NUCLEOTIDE SEQUENCE [LARGE SCALE GENOMIC DNA]</scope>
    <source>
        <strain evidence="1 2">CVI_P4</strain>
    </source>
</reference>
<accession>A0ABT3SP87</accession>
<comment type="caution">
    <text evidence="1">The sequence shown here is derived from an EMBL/GenBank/DDBJ whole genome shotgun (WGS) entry which is preliminary data.</text>
</comment>
<name>A0ABT3SP87_9MYCO</name>
<dbReference type="Proteomes" id="UP001300745">
    <property type="component" value="Unassembled WGS sequence"/>
</dbReference>
<dbReference type="RefSeq" id="WP_266001289.1">
    <property type="nucleotide sequence ID" value="NZ_JAPJDN010000071.1"/>
</dbReference>
<keyword evidence="2" id="KW-1185">Reference proteome</keyword>